<keyword evidence="1" id="KW-0812">Transmembrane</keyword>
<organism evidence="2 3">
    <name type="scientific">Ramlibacter humi</name>
    <dbReference type="NCBI Taxonomy" id="2530451"/>
    <lineage>
        <taxon>Bacteria</taxon>
        <taxon>Pseudomonadati</taxon>
        <taxon>Pseudomonadota</taxon>
        <taxon>Betaproteobacteria</taxon>
        <taxon>Burkholderiales</taxon>
        <taxon>Comamonadaceae</taxon>
        <taxon>Ramlibacter</taxon>
    </lineage>
</organism>
<dbReference type="OrthoDB" id="9052098at2"/>
<keyword evidence="1" id="KW-0472">Membrane</keyword>
<accession>A0A4Z0CD80</accession>
<keyword evidence="3" id="KW-1185">Reference proteome</keyword>
<feature type="transmembrane region" description="Helical" evidence="1">
    <location>
        <begin position="186"/>
        <end position="204"/>
    </location>
</feature>
<dbReference type="AlphaFoldDB" id="A0A4Z0CD80"/>
<gene>
    <name evidence="2" type="ORF">EZ216_07260</name>
</gene>
<proteinExistence type="predicted"/>
<evidence type="ECO:0000313" key="3">
    <source>
        <dbReference type="Proteomes" id="UP000297839"/>
    </source>
</evidence>
<dbReference type="RefSeq" id="WP_135249017.1">
    <property type="nucleotide sequence ID" value="NZ_SMLK01000001.1"/>
</dbReference>
<keyword evidence="1" id="KW-1133">Transmembrane helix</keyword>
<evidence type="ECO:0000313" key="2">
    <source>
        <dbReference type="EMBL" id="TFZ08932.1"/>
    </source>
</evidence>
<dbReference type="EMBL" id="SMLK01000001">
    <property type="protein sequence ID" value="TFZ08932.1"/>
    <property type="molecule type" value="Genomic_DNA"/>
</dbReference>
<comment type="caution">
    <text evidence="2">The sequence shown here is derived from an EMBL/GenBank/DDBJ whole genome shotgun (WGS) entry which is preliminary data.</text>
</comment>
<sequence length="310" mass="34437">MNDLKTLREQVPATSLQRVHEELARHRLPETPLQRLQHEVQRYESATTAVQRASQQREASWVAKSFGLHLPGAESFKPVSSASEVRQLVEKSLERTSPEQLQAWARQIRERPQYYERLIETVVGPRLATTLVQQFIKIPDAEEGALPTASAATAHAALFVLDAPTLEGAYRALAKVLSSLDPVQQLFLTVFIGPLLVGLVYAFVNPIAEHWLKKKWLDDDSPQGRKKRARQEAVAAVGGTSVLAEFRMVSTQNLVVRASAAAKGKKVAALSFGTAIRVLRRAGAFTLIEWSSGDGSVTGWVYTRYLKRFD</sequence>
<dbReference type="Proteomes" id="UP000297839">
    <property type="component" value="Unassembled WGS sequence"/>
</dbReference>
<protein>
    <recommendedName>
        <fullName evidence="4">SH3 domain-containing protein</fullName>
    </recommendedName>
</protein>
<reference evidence="2 3" key="1">
    <citation type="submission" date="2019-03" db="EMBL/GenBank/DDBJ databases">
        <title>Ramlibacter sp. 18x22-1, whole genome shotgun sequence.</title>
        <authorList>
            <person name="Zhang X."/>
            <person name="Feng G."/>
            <person name="Zhu H."/>
        </authorList>
    </citation>
    <scope>NUCLEOTIDE SEQUENCE [LARGE SCALE GENOMIC DNA]</scope>
    <source>
        <strain evidence="2 3">18x22-1</strain>
    </source>
</reference>
<evidence type="ECO:0008006" key="4">
    <source>
        <dbReference type="Google" id="ProtNLM"/>
    </source>
</evidence>
<dbReference type="Gene3D" id="2.30.30.40">
    <property type="entry name" value="SH3 Domains"/>
    <property type="match status" value="1"/>
</dbReference>
<name>A0A4Z0CD80_9BURK</name>
<evidence type="ECO:0000256" key="1">
    <source>
        <dbReference type="SAM" id="Phobius"/>
    </source>
</evidence>